<dbReference type="EMBL" id="KV454496">
    <property type="protein sequence ID" value="ODV58003.1"/>
    <property type="molecule type" value="Genomic_DNA"/>
</dbReference>
<dbReference type="AlphaFoldDB" id="A0A1D2V977"/>
<dbReference type="InParanoid" id="A0A1D2V977"/>
<sequence length="202" mass="22579">MTAMNVELKPHSYEANTLCKGVNGDDACTVGITASDSCLKLLNFEMTPITRKMIIGLVTLAKPDYIAYTAKETNYRLLKLLFNTKYLLLAIHKTNGDCFFNRINILANNGCTYSGINKSLVELFGEYISTNSVRPTVEDDRFIDSKHGIGIIAGNIHMFKSDASELLIDESLLFERPAQVTKQIFLLHQTDNQFIAGILTQF</sequence>
<name>A0A1D2V977_9ASCO</name>
<organism evidence="1 2">
    <name type="scientific">Ascoidea rubescens DSM 1968</name>
    <dbReference type="NCBI Taxonomy" id="1344418"/>
    <lineage>
        <taxon>Eukaryota</taxon>
        <taxon>Fungi</taxon>
        <taxon>Dikarya</taxon>
        <taxon>Ascomycota</taxon>
        <taxon>Saccharomycotina</taxon>
        <taxon>Saccharomycetes</taxon>
        <taxon>Ascoideaceae</taxon>
        <taxon>Ascoidea</taxon>
    </lineage>
</organism>
<dbReference type="Proteomes" id="UP000095038">
    <property type="component" value="Unassembled WGS sequence"/>
</dbReference>
<gene>
    <name evidence="1" type="ORF">ASCRUDRAFT_72999</name>
</gene>
<reference evidence="2" key="1">
    <citation type="submission" date="2016-05" db="EMBL/GenBank/DDBJ databases">
        <title>Comparative genomics of biotechnologically important yeasts.</title>
        <authorList>
            <consortium name="DOE Joint Genome Institute"/>
            <person name="Riley R."/>
            <person name="Haridas S."/>
            <person name="Wolfe K.H."/>
            <person name="Lopes M.R."/>
            <person name="Hittinger C.T."/>
            <person name="Goker M."/>
            <person name="Salamov A."/>
            <person name="Wisecaver J."/>
            <person name="Long T.M."/>
            <person name="Aerts A.L."/>
            <person name="Barry K."/>
            <person name="Choi C."/>
            <person name="Clum A."/>
            <person name="Coughlan A.Y."/>
            <person name="Deshpande S."/>
            <person name="Douglass A.P."/>
            <person name="Hanson S.J."/>
            <person name="Klenk H.-P."/>
            <person name="Labutti K."/>
            <person name="Lapidus A."/>
            <person name="Lindquist E."/>
            <person name="Lipzen A."/>
            <person name="Meier-Kolthoff J.P."/>
            <person name="Ohm R.A."/>
            <person name="Otillar R.P."/>
            <person name="Pangilinan J."/>
            <person name="Peng Y."/>
            <person name="Rokas A."/>
            <person name="Rosa C.A."/>
            <person name="Scheuner C."/>
            <person name="Sibirny A.A."/>
            <person name="Slot J.C."/>
            <person name="Stielow J.B."/>
            <person name="Sun H."/>
            <person name="Kurtzman C.P."/>
            <person name="Blackwell M."/>
            <person name="Grigoriev I.V."/>
            <person name="Jeffries T.W."/>
        </authorList>
    </citation>
    <scope>NUCLEOTIDE SEQUENCE [LARGE SCALE GENOMIC DNA]</scope>
    <source>
        <strain evidence="2">DSM 1968</strain>
    </source>
</reference>
<dbReference type="RefSeq" id="XP_020044310.1">
    <property type="nucleotide sequence ID" value="XM_020192141.1"/>
</dbReference>
<dbReference type="GeneID" id="30965777"/>
<evidence type="ECO:0000313" key="2">
    <source>
        <dbReference type="Proteomes" id="UP000095038"/>
    </source>
</evidence>
<accession>A0A1D2V977</accession>
<evidence type="ECO:0000313" key="1">
    <source>
        <dbReference type="EMBL" id="ODV58003.1"/>
    </source>
</evidence>
<keyword evidence="2" id="KW-1185">Reference proteome</keyword>
<proteinExistence type="predicted"/>
<protein>
    <submittedName>
        <fullName evidence="1">Uncharacterized protein</fullName>
    </submittedName>
</protein>